<evidence type="ECO:0000313" key="2">
    <source>
        <dbReference type="Proteomes" id="UP000215914"/>
    </source>
</evidence>
<dbReference type="Proteomes" id="UP000215914">
    <property type="component" value="Chromosome 8"/>
</dbReference>
<dbReference type="EMBL" id="CM007897">
    <property type="protein sequence ID" value="OTG17691.1"/>
    <property type="molecule type" value="Genomic_DNA"/>
</dbReference>
<dbReference type="InParanoid" id="A0A251U5V9"/>
<reference evidence="2" key="1">
    <citation type="journal article" date="2017" name="Nature">
        <title>The sunflower genome provides insights into oil metabolism, flowering and Asterid evolution.</title>
        <authorList>
            <person name="Badouin H."/>
            <person name="Gouzy J."/>
            <person name="Grassa C.J."/>
            <person name="Murat F."/>
            <person name="Staton S.E."/>
            <person name="Cottret L."/>
            <person name="Lelandais-Briere C."/>
            <person name="Owens G.L."/>
            <person name="Carrere S."/>
            <person name="Mayjonade B."/>
            <person name="Legrand L."/>
            <person name="Gill N."/>
            <person name="Kane N.C."/>
            <person name="Bowers J.E."/>
            <person name="Hubner S."/>
            <person name="Bellec A."/>
            <person name="Berard A."/>
            <person name="Berges H."/>
            <person name="Blanchet N."/>
            <person name="Boniface M.C."/>
            <person name="Brunel D."/>
            <person name="Catrice O."/>
            <person name="Chaidir N."/>
            <person name="Claudel C."/>
            <person name="Donnadieu C."/>
            <person name="Faraut T."/>
            <person name="Fievet G."/>
            <person name="Helmstetter N."/>
            <person name="King M."/>
            <person name="Knapp S.J."/>
            <person name="Lai Z."/>
            <person name="Le Paslier M.C."/>
            <person name="Lippi Y."/>
            <person name="Lorenzon L."/>
            <person name="Mandel J.R."/>
            <person name="Marage G."/>
            <person name="Marchand G."/>
            <person name="Marquand E."/>
            <person name="Bret-Mestries E."/>
            <person name="Morien E."/>
            <person name="Nambeesan S."/>
            <person name="Nguyen T."/>
            <person name="Pegot-Espagnet P."/>
            <person name="Pouilly N."/>
            <person name="Raftis F."/>
            <person name="Sallet E."/>
            <person name="Schiex T."/>
            <person name="Thomas J."/>
            <person name="Vandecasteele C."/>
            <person name="Vares D."/>
            <person name="Vear F."/>
            <person name="Vautrin S."/>
            <person name="Crespi M."/>
            <person name="Mangin B."/>
            <person name="Burke J.M."/>
            <person name="Salse J."/>
            <person name="Munos S."/>
            <person name="Vincourt P."/>
            <person name="Rieseberg L.H."/>
            <person name="Langlade N.B."/>
        </authorList>
    </citation>
    <scope>NUCLEOTIDE SEQUENCE [LARGE SCALE GENOMIC DNA]</scope>
    <source>
        <strain evidence="2">cv. SF193</strain>
    </source>
</reference>
<keyword evidence="2" id="KW-1185">Reference proteome</keyword>
<proteinExistence type="predicted"/>
<name>A0A251U5V9_HELAN</name>
<organism evidence="1 2">
    <name type="scientific">Helianthus annuus</name>
    <name type="common">Common sunflower</name>
    <dbReference type="NCBI Taxonomy" id="4232"/>
    <lineage>
        <taxon>Eukaryota</taxon>
        <taxon>Viridiplantae</taxon>
        <taxon>Streptophyta</taxon>
        <taxon>Embryophyta</taxon>
        <taxon>Tracheophyta</taxon>
        <taxon>Spermatophyta</taxon>
        <taxon>Magnoliopsida</taxon>
        <taxon>eudicotyledons</taxon>
        <taxon>Gunneridae</taxon>
        <taxon>Pentapetalae</taxon>
        <taxon>asterids</taxon>
        <taxon>campanulids</taxon>
        <taxon>Asterales</taxon>
        <taxon>Asteraceae</taxon>
        <taxon>Asteroideae</taxon>
        <taxon>Heliantheae alliance</taxon>
        <taxon>Heliantheae</taxon>
        <taxon>Helianthus</taxon>
    </lineage>
</organism>
<dbReference type="AlphaFoldDB" id="A0A251U5V9"/>
<accession>A0A251U5V9</accession>
<evidence type="ECO:0000313" key="1">
    <source>
        <dbReference type="EMBL" id="OTG17691.1"/>
    </source>
</evidence>
<sequence length="54" mass="6591">MKLERERGRERERESSFFFCHFSPNLKLFKSGSLWFAFCCHFSPNLKNSHFLLF</sequence>
<gene>
    <name evidence="1" type="ORF">HannXRQ_Chr08g0214921</name>
</gene>
<protein>
    <submittedName>
        <fullName evidence="1">Uncharacterized protein</fullName>
    </submittedName>
</protein>